<dbReference type="GO" id="GO:0071897">
    <property type="term" value="P:DNA biosynthetic process"/>
    <property type="evidence" value="ECO:0007669"/>
    <property type="project" value="UniProtKB-ARBA"/>
</dbReference>
<comment type="caution">
    <text evidence="2">The sequence shown here is derived from an EMBL/GenBank/DDBJ whole genome shotgun (WGS) entry which is preliminary data.</text>
</comment>
<dbReference type="Gene3D" id="3.60.10.10">
    <property type="entry name" value="Endonuclease/exonuclease/phosphatase"/>
    <property type="match status" value="1"/>
</dbReference>
<dbReference type="Proteomes" id="UP000663880">
    <property type="component" value="Unassembled WGS sequence"/>
</dbReference>
<dbReference type="EMBL" id="CAJOBZ010000043">
    <property type="protein sequence ID" value="CAF4908405.1"/>
    <property type="molecule type" value="Genomic_DNA"/>
</dbReference>
<feature type="domain" description="Reverse transcriptase" evidence="1">
    <location>
        <begin position="469"/>
        <end position="684"/>
    </location>
</feature>
<dbReference type="PANTHER" id="PTHR19446">
    <property type="entry name" value="REVERSE TRANSCRIPTASES"/>
    <property type="match status" value="1"/>
</dbReference>
<evidence type="ECO:0000313" key="3">
    <source>
        <dbReference type="Proteomes" id="UP000663880"/>
    </source>
</evidence>
<dbReference type="InterPro" id="IPR000477">
    <property type="entry name" value="RT_dom"/>
</dbReference>
<dbReference type="OrthoDB" id="410104at2759"/>
<evidence type="ECO:0000259" key="1">
    <source>
        <dbReference type="PROSITE" id="PS50878"/>
    </source>
</evidence>
<dbReference type="AlphaFoldDB" id="A0A821VHS9"/>
<organism evidence="2 3">
    <name type="scientific">Pieris macdunnoughi</name>
    <dbReference type="NCBI Taxonomy" id="345717"/>
    <lineage>
        <taxon>Eukaryota</taxon>
        <taxon>Metazoa</taxon>
        <taxon>Ecdysozoa</taxon>
        <taxon>Arthropoda</taxon>
        <taxon>Hexapoda</taxon>
        <taxon>Insecta</taxon>
        <taxon>Pterygota</taxon>
        <taxon>Neoptera</taxon>
        <taxon>Endopterygota</taxon>
        <taxon>Lepidoptera</taxon>
        <taxon>Glossata</taxon>
        <taxon>Ditrysia</taxon>
        <taxon>Papilionoidea</taxon>
        <taxon>Pieridae</taxon>
        <taxon>Pierinae</taxon>
        <taxon>Pieris</taxon>
    </lineage>
</organism>
<dbReference type="InterPro" id="IPR043502">
    <property type="entry name" value="DNA/RNA_pol_sf"/>
</dbReference>
<reference evidence="2" key="1">
    <citation type="submission" date="2021-02" db="EMBL/GenBank/DDBJ databases">
        <authorList>
            <person name="Steward A R."/>
        </authorList>
    </citation>
    <scope>NUCLEOTIDE SEQUENCE</scope>
</reference>
<dbReference type="SUPFAM" id="SSF56219">
    <property type="entry name" value="DNase I-like"/>
    <property type="match status" value="1"/>
</dbReference>
<accession>A0A821VHS9</accession>
<dbReference type="InterPro" id="IPR036691">
    <property type="entry name" value="Endo/exonu/phosph_ase_sf"/>
</dbReference>
<dbReference type="Pfam" id="PF00078">
    <property type="entry name" value="RVT_1"/>
    <property type="match status" value="1"/>
</dbReference>
<dbReference type="InterPro" id="IPR005135">
    <property type="entry name" value="Endo/exonuclease/phosphatase"/>
</dbReference>
<proteinExistence type="predicted"/>
<dbReference type="CDD" id="cd01650">
    <property type="entry name" value="RT_nLTR_like"/>
    <property type="match status" value="1"/>
</dbReference>
<gene>
    <name evidence="2" type="ORF">PMACD_LOCUS11910</name>
</gene>
<dbReference type="PROSITE" id="PS50878">
    <property type="entry name" value="RT_POL"/>
    <property type="match status" value="1"/>
</dbReference>
<protein>
    <recommendedName>
        <fullName evidence="1">Reverse transcriptase domain-containing protein</fullName>
    </recommendedName>
</protein>
<sequence>MRRLGEGIEEYPKYVMYYKGEKAGHRGVGFLVKASLKNNIQEFVGLNDRIAVLNILLPGYPEQWTLIQIYAPTEQADETETELFYNTLADHIRNNQNKNTIVMGDFNAQIGTRQAYEDFIIGKYGHGKRSVNGQRLAEFLMENNLYLMNSKFKKKTKCKWTWVSPDGKTRNEIDYILSNNPKTFVDVDIIQNLNFNTNHRMVRGTLLPKDIKKSRKHIHKTTEKDFKHENIQEIKTKINSLANNETYKTLHITEQYNSLELQLTSSVSNIQQNGKNKSKKLSDKTLKLLAERKEMIQEDKKGNLKKINKLSKQIREHIRNDQRSKRLRTLENYIEKSGGTRKALKVLRRKGMKGLREKNDWIPKLKKAEKSFTQRKDILETTTDFYKTLYSDQSKQINYETNANNKNKVINPSEYSTQDKEPDILQCEVEKAIKSQKLDKAPGPDMIYNELLKGTIEEISPLLTDIFNKIVNTGIIPQQWNISHIILIHKKGSKEDVNNYRPISLMSNIYKIFSKVLLNRICKKIDENQPEEQAGFRTNYSTLDHIHTVKQIMEKYREYNLPLYTAFIDYNKAFDSLNHNYMWKCLQQMGINNMYLNILKEIYNHSKARIKLEKLGSIFQISKGVRQGDPISPKIFLVALEGIFRNISWDQVGININGRLLSHLRFADDLILFEENPKKTAGYD</sequence>
<dbReference type="Pfam" id="PF14529">
    <property type="entry name" value="Exo_endo_phos_2"/>
    <property type="match status" value="1"/>
</dbReference>
<name>A0A821VHS9_9NEOP</name>
<keyword evidence="3" id="KW-1185">Reference proteome</keyword>
<dbReference type="SUPFAM" id="SSF56672">
    <property type="entry name" value="DNA/RNA polymerases"/>
    <property type="match status" value="1"/>
</dbReference>
<dbReference type="GO" id="GO:0003824">
    <property type="term" value="F:catalytic activity"/>
    <property type="evidence" value="ECO:0007669"/>
    <property type="project" value="InterPro"/>
</dbReference>
<evidence type="ECO:0000313" key="2">
    <source>
        <dbReference type="EMBL" id="CAF4908405.1"/>
    </source>
</evidence>